<evidence type="ECO:0000256" key="1">
    <source>
        <dbReference type="ARBA" id="ARBA00004651"/>
    </source>
</evidence>
<dbReference type="CDD" id="cd16380">
    <property type="entry name" value="YitT_C"/>
    <property type="match status" value="1"/>
</dbReference>
<dbReference type="Pfam" id="PF02588">
    <property type="entry name" value="YitT_membrane"/>
    <property type="match status" value="1"/>
</dbReference>
<name>A0A095YE35_9FIRM</name>
<dbReference type="Pfam" id="PF10035">
    <property type="entry name" value="DUF2179"/>
    <property type="match status" value="1"/>
</dbReference>
<keyword evidence="3 6" id="KW-0812">Transmembrane</keyword>
<sequence length="312" mass="34722">MKTDESFDQGQKSNQPIRNIDERNVKTREYKLFWMSFAAILMACGTHFFKYPNSFVIGGVEGMSIITSMFVPFNRPQLTLFYNVVLLVIGFFVIGKKFTIRTGYVAILNSLTALALERVFPINGSLTDNKMLELIFTLLMSSVGSAILFNLAASSGGTDIIAMIMKKYTSLEVGKSLLVVDSLFTIASIKIFGIEIGLFSILGLMMKGIFVDMIIGQMNTAKLFIIITSKTEEIGNFIKKELNRSATIVDARGLYKGTNISVFFCVTSTFESAKFRSFIKKIDPYSFITILNTSSIIGKGWYSSDDSLDSDE</sequence>
<gene>
    <name evidence="8" type="ORF">HMPREF1630_03090</name>
</gene>
<reference evidence="8 9" key="1">
    <citation type="submission" date="2014-07" db="EMBL/GenBank/DDBJ databases">
        <authorList>
            <person name="McCorrison J."/>
            <person name="Sanka R."/>
            <person name="Torralba M."/>
            <person name="Gillis M."/>
            <person name="Haft D.H."/>
            <person name="Methe B."/>
            <person name="Sutton G."/>
            <person name="Nelson K.E."/>
        </authorList>
    </citation>
    <scope>NUCLEOTIDE SEQUENCE [LARGE SCALE GENOMIC DNA]</scope>
    <source>
        <strain evidence="8 9">S7-1-13</strain>
    </source>
</reference>
<accession>A0A095YE35</accession>
<dbReference type="Gene3D" id="3.30.70.120">
    <property type="match status" value="1"/>
</dbReference>
<dbReference type="RefSeq" id="WP_037326916.1">
    <property type="nucleotide sequence ID" value="NZ_JRMW01000025.1"/>
</dbReference>
<comment type="caution">
    <text evidence="8">The sequence shown here is derived from an EMBL/GenBank/DDBJ whole genome shotgun (WGS) entry which is preliminary data.</text>
</comment>
<evidence type="ECO:0000256" key="4">
    <source>
        <dbReference type="ARBA" id="ARBA00022989"/>
    </source>
</evidence>
<dbReference type="PANTHER" id="PTHR33545">
    <property type="entry name" value="UPF0750 MEMBRANE PROTEIN YITT-RELATED"/>
    <property type="match status" value="1"/>
</dbReference>
<evidence type="ECO:0000256" key="2">
    <source>
        <dbReference type="ARBA" id="ARBA00022475"/>
    </source>
</evidence>
<feature type="transmembrane region" description="Helical" evidence="6">
    <location>
        <begin position="32"/>
        <end position="49"/>
    </location>
</feature>
<dbReference type="GO" id="GO:0005886">
    <property type="term" value="C:plasma membrane"/>
    <property type="evidence" value="ECO:0007669"/>
    <property type="project" value="UniProtKB-SubCell"/>
</dbReference>
<dbReference type="PIRSF" id="PIRSF006483">
    <property type="entry name" value="Membrane_protein_YitT"/>
    <property type="match status" value="1"/>
</dbReference>
<evidence type="ECO:0000256" key="6">
    <source>
        <dbReference type="SAM" id="Phobius"/>
    </source>
</evidence>
<dbReference type="InterPro" id="IPR003740">
    <property type="entry name" value="YitT"/>
</dbReference>
<dbReference type="InterPro" id="IPR051461">
    <property type="entry name" value="UPF0750_membrane"/>
</dbReference>
<evidence type="ECO:0000313" key="8">
    <source>
        <dbReference type="EMBL" id="KGF04807.1"/>
    </source>
</evidence>
<evidence type="ECO:0000256" key="3">
    <source>
        <dbReference type="ARBA" id="ARBA00022692"/>
    </source>
</evidence>
<proteinExistence type="predicted"/>
<feature type="transmembrane region" description="Helical" evidence="6">
    <location>
        <begin position="104"/>
        <end position="120"/>
    </location>
</feature>
<dbReference type="AlphaFoldDB" id="A0A095YE35"/>
<evidence type="ECO:0000259" key="7">
    <source>
        <dbReference type="Pfam" id="PF10035"/>
    </source>
</evidence>
<feature type="domain" description="DUF2179" evidence="7">
    <location>
        <begin position="244"/>
        <end position="298"/>
    </location>
</feature>
<keyword evidence="2" id="KW-1003">Cell membrane</keyword>
<feature type="transmembrane region" description="Helical" evidence="6">
    <location>
        <begin position="183"/>
        <end position="205"/>
    </location>
</feature>
<organism evidence="8 9">
    <name type="scientific">Anaerococcus lactolyticus S7-1-13</name>
    <dbReference type="NCBI Taxonomy" id="1284686"/>
    <lineage>
        <taxon>Bacteria</taxon>
        <taxon>Bacillati</taxon>
        <taxon>Bacillota</taxon>
        <taxon>Tissierellia</taxon>
        <taxon>Tissierellales</taxon>
        <taxon>Peptoniphilaceae</taxon>
        <taxon>Anaerococcus</taxon>
    </lineage>
</organism>
<comment type="subcellular location">
    <subcellularLocation>
        <location evidence="1">Cell membrane</location>
        <topology evidence="1">Multi-pass membrane protein</topology>
    </subcellularLocation>
</comment>
<dbReference type="OrthoDB" id="3180973at2"/>
<dbReference type="InterPro" id="IPR015867">
    <property type="entry name" value="N-reg_PII/ATP_PRibTrfase_C"/>
</dbReference>
<feature type="transmembrane region" description="Helical" evidence="6">
    <location>
        <begin position="132"/>
        <end position="153"/>
    </location>
</feature>
<dbReference type="PANTHER" id="PTHR33545:SF9">
    <property type="entry name" value="UPF0750 MEMBRANE PROTEIN YITE"/>
    <property type="match status" value="1"/>
</dbReference>
<dbReference type="Proteomes" id="UP000029579">
    <property type="component" value="Unassembled WGS sequence"/>
</dbReference>
<keyword evidence="4 6" id="KW-1133">Transmembrane helix</keyword>
<keyword evidence="5 6" id="KW-0472">Membrane</keyword>
<evidence type="ECO:0000256" key="5">
    <source>
        <dbReference type="ARBA" id="ARBA00023136"/>
    </source>
</evidence>
<dbReference type="EMBL" id="JRMW01000025">
    <property type="protein sequence ID" value="KGF04807.1"/>
    <property type="molecule type" value="Genomic_DNA"/>
</dbReference>
<dbReference type="InterPro" id="IPR019264">
    <property type="entry name" value="DUF2179"/>
</dbReference>
<dbReference type="eggNOG" id="COG1284">
    <property type="taxonomic scope" value="Bacteria"/>
</dbReference>
<evidence type="ECO:0000313" key="9">
    <source>
        <dbReference type="Proteomes" id="UP000029579"/>
    </source>
</evidence>
<protein>
    <submittedName>
        <fullName evidence="8">Transporter</fullName>
    </submittedName>
</protein>
<feature type="transmembrane region" description="Helical" evidence="6">
    <location>
        <begin position="80"/>
        <end position="98"/>
    </location>
</feature>